<dbReference type="Pfam" id="PF00067">
    <property type="entry name" value="p450"/>
    <property type="match status" value="1"/>
</dbReference>
<dbReference type="GO" id="GO:0009686">
    <property type="term" value="P:gibberellin biosynthetic process"/>
    <property type="evidence" value="ECO:0007669"/>
    <property type="project" value="InterPro"/>
</dbReference>
<comment type="caution">
    <text evidence="6">The sequence shown here is derived from an EMBL/GenBank/DDBJ whole genome shotgun (WGS) entry which is preliminary data.</text>
</comment>
<evidence type="ECO:0000256" key="2">
    <source>
        <dbReference type="ARBA" id="ARBA00010617"/>
    </source>
</evidence>
<sequence length="125" mass="14598">MNKLLCCSGRRSLRHQILNGHTEWAMNELAKDQNQQDRFHQELQSICGHKKITEENLPLLPYLGAVFHETLRKHSPVTVVPLRHAHEDTQLGGYRIHARSQIAIIYIWMSHEQEAMGKPDEWKPE</sequence>
<evidence type="ECO:0000256" key="4">
    <source>
        <dbReference type="ARBA" id="ARBA00022989"/>
    </source>
</evidence>
<keyword evidence="7" id="KW-1185">Reference proteome</keyword>
<dbReference type="KEGG" id="qsa:O6P43_018875"/>
<proteinExistence type="inferred from homology"/>
<evidence type="ECO:0000256" key="1">
    <source>
        <dbReference type="ARBA" id="ARBA00004167"/>
    </source>
</evidence>
<gene>
    <name evidence="6" type="ORF">O6P43_018875</name>
</gene>
<dbReference type="GO" id="GO:0005783">
    <property type="term" value="C:endoplasmic reticulum"/>
    <property type="evidence" value="ECO:0007669"/>
    <property type="project" value="TreeGrafter"/>
</dbReference>
<name>A0AAD7LHD9_QUISA</name>
<keyword evidence="5" id="KW-0472">Membrane</keyword>
<dbReference type="GO" id="GO:0020037">
    <property type="term" value="F:heme binding"/>
    <property type="evidence" value="ECO:0007669"/>
    <property type="project" value="InterPro"/>
</dbReference>
<dbReference type="EMBL" id="JARAOO010000008">
    <property type="protein sequence ID" value="KAJ7958098.1"/>
    <property type="molecule type" value="Genomic_DNA"/>
</dbReference>
<dbReference type="SUPFAM" id="SSF48264">
    <property type="entry name" value="Cytochrome P450"/>
    <property type="match status" value="1"/>
</dbReference>
<reference evidence="6" key="1">
    <citation type="journal article" date="2023" name="Science">
        <title>Elucidation of the pathway for biosynthesis of saponin adjuvants from the soapbark tree.</title>
        <authorList>
            <person name="Reed J."/>
            <person name="Orme A."/>
            <person name="El-Demerdash A."/>
            <person name="Owen C."/>
            <person name="Martin L.B.B."/>
            <person name="Misra R.C."/>
            <person name="Kikuchi S."/>
            <person name="Rejzek M."/>
            <person name="Martin A.C."/>
            <person name="Harkess A."/>
            <person name="Leebens-Mack J."/>
            <person name="Louveau T."/>
            <person name="Stephenson M.J."/>
            <person name="Osbourn A."/>
        </authorList>
    </citation>
    <scope>NUCLEOTIDE SEQUENCE</scope>
    <source>
        <strain evidence="6">S10</strain>
    </source>
</reference>
<accession>A0AAD7LHD9</accession>
<keyword evidence="4" id="KW-1133">Transmembrane helix</keyword>
<dbReference type="GO" id="GO:0052615">
    <property type="term" value="F:ent-kaurene oxidase activity"/>
    <property type="evidence" value="ECO:0007669"/>
    <property type="project" value="InterPro"/>
</dbReference>
<comment type="similarity">
    <text evidence="2">Belongs to the cytochrome P450 family.</text>
</comment>
<dbReference type="InterPro" id="IPR044225">
    <property type="entry name" value="KO_chloroplastic"/>
</dbReference>
<evidence type="ECO:0000313" key="7">
    <source>
        <dbReference type="Proteomes" id="UP001163823"/>
    </source>
</evidence>
<dbReference type="Proteomes" id="UP001163823">
    <property type="component" value="Chromosome 8"/>
</dbReference>
<keyword evidence="3" id="KW-0812">Transmembrane</keyword>
<evidence type="ECO:0000256" key="3">
    <source>
        <dbReference type="ARBA" id="ARBA00022692"/>
    </source>
</evidence>
<dbReference type="GO" id="GO:0010241">
    <property type="term" value="P:ent-kaurene oxidation to kaurenoic acid"/>
    <property type="evidence" value="ECO:0007669"/>
    <property type="project" value="InterPro"/>
</dbReference>
<dbReference type="GO" id="GO:0005506">
    <property type="term" value="F:iron ion binding"/>
    <property type="evidence" value="ECO:0007669"/>
    <property type="project" value="InterPro"/>
</dbReference>
<dbReference type="Gene3D" id="1.10.630.10">
    <property type="entry name" value="Cytochrome P450"/>
    <property type="match status" value="1"/>
</dbReference>
<evidence type="ECO:0000313" key="6">
    <source>
        <dbReference type="EMBL" id="KAJ7958098.1"/>
    </source>
</evidence>
<dbReference type="GO" id="GO:0009707">
    <property type="term" value="C:chloroplast outer membrane"/>
    <property type="evidence" value="ECO:0007669"/>
    <property type="project" value="TreeGrafter"/>
</dbReference>
<dbReference type="AlphaFoldDB" id="A0AAD7LHD9"/>
<protein>
    <submittedName>
        <fullName evidence="6">Cytochrome P450</fullName>
    </submittedName>
</protein>
<comment type="subcellular location">
    <subcellularLocation>
        <location evidence="1">Membrane</location>
        <topology evidence="1">Single-pass membrane protein</topology>
    </subcellularLocation>
</comment>
<evidence type="ECO:0000256" key="5">
    <source>
        <dbReference type="ARBA" id="ARBA00023136"/>
    </source>
</evidence>
<dbReference type="InterPro" id="IPR036396">
    <property type="entry name" value="Cyt_P450_sf"/>
</dbReference>
<dbReference type="InterPro" id="IPR001128">
    <property type="entry name" value="Cyt_P450"/>
</dbReference>
<dbReference type="GO" id="GO:0016709">
    <property type="term" value="F:oxidoreductase activity, acting on paired donors, with incorporation or reduction of molecular oxygen, NAD(P)H as one donor, and incorporation of one atom of oxygen"/>
    <property type="evidence" value="ECO:0007669"/>
    <property type="project" value="TreeGrafter"/>
</dbReference>
<organism evidence="6 7">
    <name type="scientific">Quillaja saponaria</name>
    <name type="common">Soap bark tree</name>
    <dbReference type="NCBI Taxonomy" id="32244"/>
    <lineage>
        <taxon>Eukaryota</taxon>
        <taxon>Viridiplantae</taxon>
        <taxon>Streptophyta</taxon>
        <taxon>Embryophyta</taxon>
        <taxon>Tracheophyta</taxon>
        <taxon>Spermatophyta</taxon>
        <taxon>Magnoliopsida</taxon>
        <taxon>eudicotyledons</taxon>
        <taxon>Gunneridae</taxon>
        <taxon>Pentapetalae</taxon>
        <taxon>rosids</taxon>
        <taxon>fabids</taxon>
        <taxon>Fabales</taxon>
        <taxon>Quillajaceae</taxon>
        <taxon>Quillaja</taxon>
    </lineage>
</organism>
<dbReference type="PANTHER" id="PTHR47283">
    <property type="entry name" value="ENT-KAURENE OXIDASE, CHLOROPLASTIC"/>
    <property type="match status" value="1"/>
</dbReference>
<dbReference type="PANTHER" id="PTHR47283:SF1">
    <property type="entry name" value="ENT-KAURENE OXIDASE, CHLOROPLASTIC"/>
    <property type="match status" value="1"/>
</dbReference>